<evidence type="ECO:0000313" key="10">
    <source>
        <dbReference type="EMBL" id="PIE31213.1"/>
    </source>
</evidence>
<evidence type="ECO:0000256" key="6">
    <source>
        <dbReference type="ARBA" id="ARBA00048539"/>
    </source>
</evidence>
<dbReference type="NCBIfam" id="TIGR02432">
    <property type="entry name" value="lysidine_TilS_N"/>
    <property type="match status" value="1"/>
</dbReference>
<dbReference type="InterPro" id="IPR011063">
    <property type="entry name" value="TilS/TtcA_N"/>
</dbReference>
<dbReference type="InterPro" id="IPR014729">
    <property type="entry name" value="Rossmann-like_a/b/a_fold"/>
</dbReference>
<dbReference type="InterPro" id="IPR012795">
    <property type="entry name" value="tRNA_Ile_lys_synt_N"/>
</dbReference>
<proteinExistence type="inferred from homology"/>
<dbReference type="CDD" id="cd01992">
    <property type="entry name" value="TilS_N"/>
    <property type="match status" value="1"/>
</dbReference>
<dbReference type="PANTHER" id="PTHR43033">
    <property type="entry name" value="TRNA(ILE)-LYSIDINE SYNTHASE-RELATED"/>
    <property type="match status" value="1"/>
</dbReference>
<organism evidence="10 11">
    <name type="scientific">Ilumatobacter coccineus</name>
    <dbReference type="NCBI Taxonomy" id="467094"/>
    <lineage>
        <taxon>Bacteria</taxon>
        <taxon>Bacillati</taxon>
        <taxon>Actinomycetota</taxon>
        <taxon>Acidimicrobiia</taxon>
        <taxon>Acidimicrobiales</taxon>
        <taxon>Ilumatobacteraceae</taxon>
        <taxon>Ilumatobacter</taxon>
    </lineage>
</organism>
<feature type="binding site" evidence="7">
    <location>
        <begin position="27"/>
        <end position="32"/>
    </location>
    <ligand>
        <name>ATP</name>
        <dbReference type="ChEBI" id="CHEBI:30616"/>
    </ligand>
</feature>
<keyword evidence="3 7" id="KW-0819">tRNA processing</keyword>
<feature type="domain" description="tRNA(Ile)-lysidine synthase substrate-binding" evidence="9">
    <location>
        <begin position="225"/>
        <end position="285"/>
    </location>
</feature>
<evidence type="ECO:0000256" key="2">
    <source>
        <dbReference type="ARBA" id="ARBA00022598"/>
    </source>
</evidence>
<dbReference type="GO" id="GO:0032267">
    <property type="term" value="F:tRNA(Ile)-lysidine synthase activity"/>
    <property type="evidence" value="ECO:0007669"/>
    <property type="project" value="UniProtKB-EC"/>
</dbReference>
<protein>
    <recommendedName>
        <fullName evidence="7">tRNA(Ile)-lysidine synthase</fullName>
        <ecNumber evidence="7">6.3.4.19</ecNumber>
    </recommendedName>
    <alternativeName>
        <fullName evidence="7">tRNA(Ile)-2-lysyl-cytidine synthase</fullName>
    </alternativeName>
    <alternativeName>
        <fullName evidence="7">tRNA(Ile)-lysidine synthetase</fullName>
    </alternativeName>
</protein>
<keyword evidence="2 7" id="KW-0436">Ligase</keyword>
<dbReference type="SUPFAM" id="SSF52402">
    <property type="entry name" value="Adenine nucleotide alpha hydrolases-like"/>
    <property type="match status" value="1"/>
</dbReference>
<dbReference type="HAMAP" id="MF_01161">
    <property type="entry name" value="tRNA_Ile_lys_synt"/>
    <property type="match status" value="1"/>
</dbReference>
<dbReference type="GO" id="GO:0005737">
    <property type="term" value="C:cytoplasm"/>
    <property type="evidence" value="ECO:0007669"/>
    <property type="project" value="UniProtKB-SubCell"/>
</dbReference>
<dbReference type="SUPFAM" id="SSF82829">
    <property type="entry name" value="MesJ substrate recognition domain-like"/>
    <property type="match status" value="1"/>
</dbReference>
<comment type="subcellular location">
    <subcellularLocation>
        <location evidence="7">Cytoplasm</location>
    </subcellularLocation>
</comment>
<dbReference type="InterPro" id="IPR015262">
    <property type="entry name" value="tRNA_Ile_lys_synt_subst-bd"/>
</dbReference>
<evidence type="ECO:0000256" key="5">
    <source>
        <dbReference type="ARBA" id="ARBA00022840"/>
    </source>
</evidence>
<keyword evidence="1 7" id="KW-0963">Cytoplasm</keyword>
<dbReference type="Pfam" id="PF01171">
    <property type="entry name" value="ATP_bind_3"/>
    <property type="match status" value="1"/>
</dbReference>
<comment type="caution">
    <text evidence="10">The sequence shown here is derived from an EMBL/GenBank/DDBJ whole genome shotgun (WGS) entry which is preliminary data.</text>
</comment>
<keyword evidence="4 7" id="KW-0547">Nucleotide-binding</keyword>
<dbReference type="InterPro" id="IPR012094">
    <property type="entry name" value="tRNA_Ile_lys_synt"/>
</dbReference>
<keyword evidence="5 7" id="KW-0067">ATP-binding</keyword>
<evidence type="ECO:0000256" key="1">
    <source>
        <dbReference type="ARBA" id="ARBA00022490"/>
    </source>
</evidence>
<dbReference type="Gene3D" id="3.40.50.620">
    <property type="entry name" value="HUPs"/>
    <property type="match status" value="1"/>
</dbReference>
<dbReference type="EMBL" id="PDSL01000102">
    <property type="protein sequence ID" value="PIE31213.1"/>
    <property type="molecule type" value="Genomic_DNA"/>
</dbReference>
<evidence type="ECO:0000259" key="8">
    <source>
        <dbReference type="Pfam" id="PF01171"/>
    </source>
</evidence>
<gene>
    <name evidence="7 10" type="primary">tilS</name>
    <name evidence="10" type="ORF">CSA55_06165</name>
</gene>
<dbReference type="PANTHER" id="PTHR43033:SF1">
    <property type="entry name" value="TRNA(ILE)-LYSIDINE SYNTHASE-RELATED"/>
    <property type="match status" value="1"/>
</dbReference>
<sequence>MSTDLIKQCLSRCCFPPPGTDYPIALSGGADSTALVALAVHHGCVVSAHHVDHGLRPSSGDEARHAHRIADALGVPITIYRAKLEPGPNLEARARDARQELLPAGAATGHTADDQAETILLRLLRGAGPTGLAAMEPGPRHPILRLRRADTVAVCAALGITPITDPSNDDPAMWRNRVRHELLPLAADIAGRDLVPILARTAELIRADSAILDELATQIDPTDARQLATADPALARRALRRWLTEDGYPPDAASIDRVLDVAHGQAVACELPGGRRVQRSSQRLHIAPGAR</sequence>
<name>A0A2G6K6B8_9ACTN</name>
<comment type="function">
    <text evidence="7">Ligates lysine onto the cytidine present at position 34 of the AUA codon-specific tRNA(Ile) that contains the anticodon CAU, in an ATP-dependent manner. Cytidine is converted to lysidine, thus changing the amino acid specificity of the tRNA from methionine to isoleucine.</text>
</comment>
<reference evidence="10 11" key="1">
    <citation type="submission" date="2017-10" db="EMBL/GenBank/DDBJ databases">
        <title>Novel microbial diversity and functional potential in the marine mammal oral microbiome.</title>
        <authorList>
            <person name="Dudek N.K."/>
            <person name="Sun C.L."/>
            <person name="Burstein D."/>
            <person name="Kantor R.S."/>
            <person name="Aliaga Goltsman D.S."/>
            <person name="Bik E.M."/>
            <person name="Thomas B.C."/>
            <person name="Banfield J.F."/>
            <person name="Relman D.A."/>
        </authorList>
    </citation>
    <scope>NUCLEOTIDE SEQUENCE [LARGE SCALE GENOMIC DNA]</scope>
    <source>
        <strain evidence="10">DOLJORAL78_61_10</strain>
    </source>
</reference>
<evidence type="ECO:0000256" key="3">
    <source>
        <dbReference type="ARBA" id="ARBA00022694"/>
    </source>
</evidence>
<accession>A0A2G6K6B8</accession>
<dbReference type="AlphaFoldDB" id="A0A2G6K6B8"/>
<comment type="catalytic activity">
    <reaction evidence="6 7">
        <text>cytidine(34) in tRNA(Ile2) + L-lysine + ATP = lysidine(34) in tRNA(Ile2) + AMP + diphosphate + H(+)</text>
        <dbReference type="Rhea" id="RHEA:43744"/>
        <dbReference type="Rhea" id="RHEA-COMP:10625"/>
        <dbReference type="Rhea" id="RHEA-COMP:10670"/>
        <dbReference type="ChEBI" id="CHEBI:15378"/>
        <dbReference type="ChEBI" id="CHEBI:30616"/>
        <dbReference type="ChEBI" id="CHEBI:32551"/>
        <dbReference type="ChEBI" id="CHEBI:33019"/>
        <dbReference type="ChEBI" id="CHEBI:82748"/>
        <dbReference type="ChEBI" id="CHEBI:83665"/>
        <dbReference type="ChEBI" id="CHEBI:456215"/>
        <dbReference type="EC" id="6.3.4.19"/>
    </reaction>
</comment>
<evidence type="ECO:0000256" key="7">
    <source>
        <dbReference type="HAMAP-Rule" id="MF_01161"/>
    </source>
</evidence>
<evidence type="ECO:0000259" key="9">
    <source>
        <dbReference type="Pfam" id="PF09179"/>
    </source>
</evidence>
<feature type="domain" description="tRNA(Ile)-lysidine/2-thiocytidine synthase N-terminal" evidence="8">
    <location>
        <begin position="24"/>
        <end position="181"/>
    </location>
</feature>
<dbReference type="Gene3D" id="1.20.59.20">
    <property type="match status" value="1"/>
</dbReference>
<dbReference type="Pfam" id="PF09179">
    <property type="entry name" value="TilS"/>
    <property type="match status" value="1"/>
</dbReference>
<comment type="similarity">
    <text evidence="7">Belongs to the tRNA(Ile)-lysidine synthase family.</text>
</comment>
<dbReference type="Proteomes" id="UP000230914">
    <property type="component" value="Unassembled WGS sequence"/>
</dbReference>
<evidence type="ECO:0000313" key="11">
    <source>
        <dbReference type="Proteomes" id="UP000230914"/>
    </source>
</evidence>
<comment type="domain">
    <text evidence="7">The N-terminal region contains the highly conserved SGGXDS motif, predicted to be a P-loop motif involved in ATP binding.</text>
</comment>
<dbReference type="EC" id="6.3.4.19" evidence="7"/>
<evidence type="ECO:0000256" key="4">
    <source>
        <dbReference type="ARBA" id="ARBA00022741"/>
    </source>
</evidence>
<dbReference type="GO" id="GO:0005524">
    <property type="term" value="F:ATP binding"/>
    <property type="evidence" value="ECO:0007669"/>
    <property type="project" value="UniProtKB-UniRule"/>
</dbReference>
<dbReference type="GO" id="GO:0006400">
    <property type="term" value="P:tRNA modification"/>
    <property type="evidence" value="ECO:0007669"/>
    <property type="project" value="UniProtKB-UniRule"/>
</dbReference>